<dbReference type="EMBL" id="BDSP01000114">
    <property type="protein sequence ID" value="GAX17317.1"/>
    <property type="molecule type" value="Genomic_DNA"/>
</dbReference>
<dbReference type="GO" id="GO:0003676">
    <property type="term" value="F:nucleic acid binding"/>
    <property type="evidence" value="ECO:0007669"/>
    <property type="project" value="InterPro"/>
</dbReference>
<evidence type="ECO:0000256" key="1">
    <source>
        <dbReference type="ARBA" id="ARBA00007692"/>
    </source>
</evidence>
<comment type="caution">
    <text evidence="4">The sequence shown here is derived from an EMBL/GenBank/DDBJ whole genome shotgun (WGS) entry which is preliminary data.</text>
</comment>
<keyword evidence="5" id="KW-1185">Reference proteome</keyword>
<evidence type="ECO:0008006" key="6">
    <source>
        <dbReference type="Google" id="ProtNLM"/>
    </source>
</evidence>
<organism evidence="4 5">
    <name type="scientific">Fistulifera solaris</name>
    <name type="common">Oleaginous diatom</name>
    <dbReference type="NCBI Taxonomy" id="1519565"/>
    <lineage>
        <taxon>Eukaryota</taxon>
        <taxon>Sar</taxon>
        <taxon>Stramenopiles</taxon>
        <taxon>Ochrophyta</taxon>
        <taxon>Bacillariophyta</taxon>
        <taxon>Bacillariophyceae</taxon>
        <taxon>Bacillariophycidae</taxon>
        <taxon>Naviculales</taxon>
        <taxon>Naviculaceae</taxon>
        <taxon>Fistulifera</taxon>
    </lineage>
</organism>
<dbReference type="AlphaFoldDB" id="A0A1Z5JTH5"/>
<keyword evidence="3" id="KW-0732">Signal</keyword>
<gene>
    <name evidence="4" type="ORF">FisN_10Lh181</name>
</gene>
<sequence length="891" mass="101827">MQTIQKKRIPAFFFLIFHIVRCFPNAKIGWNSYHPTKRGLLLAITAEELASHSNITIRYSHNFRRHIVEKNGVVVQSYFWLDQALQQYPRAKLLPVYPIAMIAGTSFYDSQAYPFHANALSASENRLQLIDLLCEHLKWGSTQANGLLDRWSGFELYPVDLLRERIEFLMAPLPEEELLLKVNYTENIDWPVQLLRHGRGCGLSLAQVSHALQVLPQFILRLPQVPSARAVDPSLLKLNEETPSISVVMTGDRMEAWLAGASVAETLALGYLQWRGWTWMEFKLLLHAFPSILQPALEPNWDIKGRVRNQLRPDVLHYLQARLQLRPWHLQAMLRTHSALSTYKLSLIQRNMDFLQGALQLQSDQLRQILLEMPSLLGVSTISLQKRLDFWRFEVGLTTSRLKACSLEKASLLHCSVDDNLRRKLSFFRNDLNISAESLIGLTMSRPVIWAYSLEKNLAPTAQSFVNYCGNMTLNDYGLLVTKVPQVLRSSWKTNLSIKLKFLRETLSLSDFELCDLIKAVPWVMIQSMKTLELKMSIFREELGSDGLLAVKRNPSLLLSSPDALDKRVRRCLEHATGDVSVFHLLTGSDEEKASVRRRRVYLLKRDSSQIEAEFAGVPDAANYAGMSQSRMYRALQLGLPVQGRRFAYAKPTEQSSQANISQVIMESEFASLSLLARNGPPLDRFCVDVAGYAYPPGLRVRGRKRSGGVALHVAAWSIRDWRKYFHVWSGRKYKLLQDEKTMILGYHYIRASRPRCSLFACHEALRIARLWLAETRLKSADIEIRSDSSYVVDLLQNTTRLLKWGKMERLEKCDFSDLGDPKTTYTANPDILYTVARSYYFLIRQENIADNERVQVKVHFSFSPASSKPGAYARRGAKVAAQLIYDASRP</sequence>
<evidence type="ECO:0000256" key="3">
    <source>
        <dbReference type="SAM" id="SignalP"/>
    </source>
</evidence>
<comment type="similarity">
    <text evidence="1">Belongs to the mTERF family.</text>
</comment>
<dbReference type="InterPro" id="IPR038538">
    <property type="entry name" value="MTERF_sf"/>
</dbReference>
<accession>A0A1Z5JTH5</accession>
<evidence type="ECO:0000313" key="4">
    <source>
        <dbReference type="EMBL" id="GAX17317.1"/>
    </source>
</evidence>
<proteinExistence type="inferred from homology"/>
<dbReference type="Pfam" id="PF02536">
    <property type="entry name" value="mTERF"/>
    <property type="match status" value="1"/>
</dbReference>
<dbReference type="Gene3D" id="1.25.70.10">
    <property type="entry name" value="Transcription termination factor 3, mitochondrial"/>
    <property type="match status" value="2"/>
</dbReference>
<feature type="signal peptide" evidence="3">
    <location>
        <begin position="1"/>
        <end position="22"/>
    </location>
</feature>
<dbReference type="OrthoDB" id="48032at2759"/>
<keyword evidence="2" id="KW-0809">Transit peptide</keyword>
<dbReference type="PANTHER" id="PTHR13068:SF112">
    <property type="entry name" value="TRANSCRIPTION TERMINATION FACTOR 3, MITOCHONDRIAL"/>
    <property type="match status" value="1"/>
</dbReference>
<evidence type="ECO:0000313" key="5">
    <source>
        <dbReference type="Proteomes" id="UP000198406"/>
    </source>
</evidence>
<feature type="chain" id="PRO_5012373895" description="RNase H type-1 domain-containing protein" evidence="3">
    <location>
        <begin position="23"/>
        <end position="891"/>
    </location>
</feature>
<protein>
    <recommendedName>
        <fullName evidence="6">RNase H type-1 domain-containing protein</fullName>
    </recommendedName>
</protein>
<evidence type="ECO:0000256" key="2">
    <source>
        <dbReference type="ARBA" id="ARBA00022946"/>
    </source>
</evidence>
<name>A0A1Z5JTH5_FISSO</name>
<dbReference type="InterPro" id="IPR003690">
    <property type="entry name" value="MTERF"/>
</dbReference>
<dbReference type="SMART" id="SM00733">
    <property type="entry name" value="Mterf"/>
    <property type="match status" value="6"/>
</dbReference>
<dbReference type="Proteomes" id="UP000198406">
    <property type="component" value="Unassembled WGS sequence"/>
</dbReference>
<dbReference type="PANTHER" id="PTHR13068">
    <property type="entry name" value="CGI-12 PROTEIN-RELATED"/>
    <property type="match status" value="1"/>
</dbReference>
<dbReference type="InParanoid" id="A0A1Z5JTH5"/>
<reference evidence="4 5" key="1">
    <citation type="journal article" date="2015" name="Plant Cell">
        <title>Oil accumulation by the oleaginous diatom Fistulifera solaris as revealed by the genome and transcriptome.</title>
        <authorList>
            <person name="Tanaka T."/>
            <person name="Maeda Y."/>
            <person name="Veluchamy A."/>
            <person name="Tanaka M."/>
            <person name="Abida H."/>
            <person name="Marechal E."/>
            <person name="Bowler C."/>
            <person name="Muto M."/>
            <person name="Sunaga Y."/>
            <person name="Tanaka M."/>
            <person name="Yoshino T."/>
            <person name="Taniguchi T."/>
            <person name="Fukuda Y."/>
            <person name="Nemoto M."/>
            <person name="Matsumoto M."/>
            <person name="Wong P.S."/>
            <person name="Aburatani S."/>
            <person name="Fujibuchi W."/>
        </authorList>
    </citation>
    <scope>NUCLEOTIDE SEQUENCE [LARGE SCALE GENOMIC DNA]</scope>
    <source>
        <strain evidence="4 5">JPCC DA0580</strain>
    </source>
</reference>